<keyword evidence="6" id="KW-0472">Membrane</keyword>
<dbReference type="CTD" id="7354414"/>
<dbReference type="Pfam" id="PF14990">
    <property type="entry name" value="DUF4516"/>
    <property type="match status" value="1"/>
</dbReference>
<evidence type="ECO:0000256" key="8">
    <source>
        <dbReference type="SAM" id="SignalP"/>
    </source>
</evidence>
<evidence type="ECO:0000313" key="10">
    <source>
        <dbReference type="RefSeq" id="XP_023950532.1"/>
    </source>
</evidence>
<evidence type="ECO:0000256" key="4">
    <source>
        <dbReference type="ARBA" id="ARBA00022989"/>
    </source>
</evidence>
<evidence type="ECO:0000256" key="7">
    <source>
        <dbReference type="ARBA" id="ARBA00044944"/>
    </source>
</evidence>
<feature type="signal peptide" evidence="8">
    <location>
        <begin position="1"/>
        <end position="25"/>
    </location>
</feature>
<keyword evidence="9" id="KW-1185">Reference proteome</keyword>
<evidence type="ECO:0000256" key="2">
    <source>
        <dbReference type="ARBA" id="ARBA00022692"/>
    </source>
</evidence>
<dbReference type="GeneID" id="112054848"/>
<dbReference type="OrthoDB" id="6139781at2759"/>
<dbReference type="PANTHER" id="PTHR28492">
    <property type="entry name" value="HYPOTHETICAL PROTEIN LOC691921"/>
    <property type="match status" value="1"/>
</dbReference>
<dbReference type="GO" id="GO:0034551">
    <property type="term" value="P:mitochondrial respiratory chain complex III assembly"/>
    <property type="evidence" value="ECO:0007669"/>
    <property type="project" value="InterPro"/>
</dbReference>
<keyword evidence="2" id="KW-0812">Transmembrane</keyword>
<accession>A0A6J1NYY2</accession>
<dbReference type="Proteomes" id="UP001652582">
    <property type="component" value="Chromosome 5"/>
</dbReference>
<keyword evidence="3" id="KW-0999">Mitochondrion inner membrane</keyword>
<evidence type="ECO:0000256" key="3">
    <source>
        <dbReference type="ARBA" id="ARBA00022792"/>
    </source>
</evidence>
<gene>
    <name evidence="10" type="primary">LOC112054848</name>
</gene>
<reference evidence="10" key="1">
    <citation type="submission" date="2025-08" db="UniProtKB">
        <authorList>
            <consortium name="RefSeq"/>
        </authorList>
    </citation>
    <scope>IDENTIFICATION</scope>
</reference>
<dbReference type="InterPro" id="IPR027858">
    <property type="entry name" value="BRAWNIN"/>
</dbReference>
<dbReference type="GO" id="GO:0005743">
    <property type="term" value="C:mitochondrial inner membrane"/>
    <property type="evidence" value="ECO:0007669"/>
    <property type="project" value="UniProtKB-SubCell"/>
</dbReference>
<feature type="chain" id="PRO_5026996094" evidence="8">
    <location>
        <begin position="26"/>
        <end position="68"/>
    </location>
</feature>
<proteinExistence type="inferred from homology"/>
<protein>
    <submittedName>
        <fullName evidence="10">Protein brawnin</fullName>
    </submittedName>
</protein>
<evidence type="ECO:0000313" key="9">
    <source>
        <dbReference type="Proteomes" id="UP001652582"/>
    </source>
</evidence>
<organism evidence="9 10">
    <name type="scientific">Bicyclus anynana</name>
    <name type="common">Squinting bush brown butterfly</name>
    <dbReference type="NCBI Taxonomy" id="110368"/>
    <lineage>
        <taxon>Eukaryota</taxon>
        <taxon>Metazoa</taxon>
        <taxon>Ecdysozoa</taxon>
        <taxon>Arthropoda</taxon>
        <taxon>Hexapoda</taxon>
        <taxon>Insecta</taxon>
        <taxon>Pterygota</taxon>
        <taxon>Neoptera</taxon>
        <taxon>Endopterygota</taxon>
        <taxon>Lepidoptera</taxon>
        <taxon>Glossata</taxon>
        <taxon>Ditrysia</taxon>
        <taxon>Papilionoidea</taxon>
        <taxon>Nymphalidae</taxon>
        <taxon>Satyrinae</taxon>
        <taxon>Satyrini</taxon>
        <taxon>Mycalesina</taxon>
        <taxon>Bicyclus</taxon>
    </lineage>
</organism>
<evidence type="ECO:0000256" key="1">
    <source>
        <dbReference type="ARBA" id="ARBA00004434"/>
    </source>
</evidence>
<dbReference type="AlphaFoldDB" id="A0A6J1NYY2"/>
<keyword evidence="4" id="KW-1133">Transmembrane helix</keyword>
<evidence type="ECO:0000256" key="5">
    <source>
        <dbReference type="ARBA" id="ARBA00023128"/>
    </source>
</evidence>
<comment type="similarity">
    <text evidence="7">Belongs to the UQCC6 family.</text>
</comment>
<dbReference type="KEGG" id="bany:112054848"/>
<keyword evidence="8" id="KW-0732">Signal</keyword>
<comment type="subcellular location">
    <subcellularLocation>
        <location evidence="1">Mitochondrion inner membrane</location>
        <topology evidence="1">Single-pass membrane protein</topology>
    </subcellularLocation>
</comment>
<keyword evidence="5" id="KW-0496">Mitochondrion</keyword>
<dbReference type="RefSeq" id="XP_023950532.1">
    <property type="nucleotide sequence ID" value="XM_024094764.2"/>
</dbReference>
<name>A0A6J1NYY2_BICAN</name>
<sequence length="68" mass="7776">MPAGVTWGQYVCFSIASLLTMLAGSQVVHQHYKPLVDLNKYINKELEGYPENVQQKIRQELKEEGLLK</sequence>
<dbReference type="PANTHER" id="PTHR28492:SF1">
    <property type="entry name" value="UBIQUINOL-CYTOCHROME-C REDUCTASE COMPLEX ASSEMBLY FACTOR 6"/>
    <property type="match status" value="1"/>
</dbReference>
<evidence type="ECO:0000256" key="6">
    <source>
        <dbReference type="ARBA" id="ARBA00023136"/>
    </source>
</evidence>